<dbReference type="Proteomes" id="UP000005867">
    <property type="component" value="Chromosome"/>
</dbReference>
<accession>G7VD52</accession>
<keyword evidence="1" id="KW-1133">Transmembrane helix</keyword>
<sequence>MRKKYFVVTLILIFLLISYIYGYDPFWFFHSYIHNLYMTLHILYINLFVNEKDVCFVNFDVSCTSVGNISGVVYGPCEYGGVVEAPRPVEARNFRCVAAGRVGNKTAVVFVGKVVTGYPDPEAPFDLHLKQLCANKRGFYAFPLALVGYDAVYVIYPEDGVGYLTFAYNYMWFNHTHFLFTSDGVYVKALLTLPVSNRSVALETGVKTEVMGQVLRNCAYRLLVPNFDMAKLKVGAPLYNTSGFYIKVG</sequence>
<protein>
    <submittedName>
        <fullName evidence="2">Uncharacterized protein</fullName>
    </submittedName>
</protein>
<evidence type="ECO:0000256" key="1">
    <source>
        <dbReference type="SAM" id="Phobius"/>
    </source>
</evidence>
<dbReference type="BioCyc" id="PSP1104324:GJSN-2491-MONOMER"/>
<reference evidence="2 3" key="1">
    <citation type="journal article" date="2012" name="J. Bacteriol.">
        <title>Complete genome sequence of strain 1860, a crenarchaeon of the genus pyrobaculum able to grow with various electron acceptors.</title>
        <authorList>
            <person name="Mardanov A.V."/>
            <person name="Gumerov V.M."/>
            <person name="Slobodkina G.B."/>
            <person name="Beletsky A.V."/>
            <person name="Bonch-Osmolovskaya E.A."/>
            <person name="Ravin N.V."/>
            <person name="Skryabin K.G."/>
        </authorList>
    </citation>
    <scope>NUCLEOTIDE SEQUENCE [LARGE SCALE GENOMIC DNA]</scope>
    <source>
        <strain evidence="2 3">1860</strain>
    </source>
</reference>
<evidence type="ECO:0000313" key="2">
    <source>
        <dbReference type="EMBL" id="AET33931.1"/>
    </source>
</evidence>
<keyword evidence="1" id="KW-0812">Transmembrane</keyword>
<dbReference type="EMBL" id="CP003098">
    <property type="protein sequence ID" value="AET33931.1"/>
    <property type="molecule type" value="Genomic_DNA"/>
</dbReference>
<evidence type="ECO:0000313" key="3">
    <source>
        <dbReference type="Proteomes" id="UP000005867"/>
    </source>
</evidence>
<keyword evidence="3" id="KW-1185">Reference proteome</keyword>
<organism evidence="2 3">
    <name type="scientific">Pyrobaculum ferrireducens</name>
    <dbReference type="NCBI Taxonomy" id="1104324"/>
    <lineage>
        <taxon>Archaea</taxon>
        <taxon>Thermoproteota</taxon>
        <taxon>Thermoprotei</taxon>
        <taxon>Thermoproteales</taxon>
        <taxon>Thermoproteaceae</taxon>
        <taxon>Pyrobaculum</taxon>
    </lineage>
</organism>
<dbReference type="STRING" id="1104324.P186_2545"/>
<dbReference type="eggNOG" id="arCOG09787">
    <property type="taxonomic scope" value="Archaea"/>
</dbReference>
<feature type="transmembrane region" description="Helical" evidence="1">
    <location>
        <begin position="32"/>
        <end position="49"/>
    </location>
</feature>
<dbReference type="HOGENOM" id="CLU_1159093_0_0_2"/>
<keyword evidence="1" id="KW-0472">Membrane</keyword>
<dbReference type="AlphaFoldDB" id="G7VD52"/>
<proteinExistence type="predicted"/>
<dbReference type="KEGG" id="pyr:P186_2545"/>
<gene>
    <name evidence="2" type="ORF">P186_2545</name>
</gene>
<dbReference type="eggNOG" id="arCOG09800">
    <property type="taxonomic scope" value="Archaea"/>
</dbReference>
<name>G7VD52_9CREN</name>